<dbReference type="GO" id="GO:0003824">
    <property type="term" value="F:catalytic activity"/>
    <property type="evidence" value="ECO:0007669"/>
    <property type="project" value="InterPro"/>
</dbReference>
<evidence type="ECO:0000256" key="3">
    <source>
        <dbReference type="PROSITE-ProRule" id="PRU00464"/>
    </source>
</evidence>
<feature type="active site" description="Tele-AMP-histidine intermediate" evidence="1">
    <location>
        <position position="150"/>
    </location>
</feature>
<proteinExistence type="predicted"/>
<evidence type="ECO:0000256" key="2">
    <source>
        <dbReference type="PIRSR" id="PIRSR601310-3"/>
    </source>
</evidence>
<dbReference type="PROSITE" id="PS51084">
    <property type="entry name" value="HIT_2"/>
    <property type="match status" value="1"/>
</dbReference>
<protein>
    <submittedName>
        <fullName evidence="5">HIT-like protein</fullName>
    </submittedName>
</protein>
<organism evidence="5 6">
    <name type="scientific">Patellaria atrata CBS 101060</name>
    <dbReference type="NCBI Taxonomy" id="1346257"/>
    <lineage>
        <taxon>Eukaryota</taxon>
        <taxon>Fungi</taxon>
        <taxon>Dikarya</taxon>
        <taxon>Ascomycota</taxon>
        <taxon>Pezizomycotina</taxon>
        <taxon>Dothideomycetes</taxon>
        <taxon>Dothideomycetes incertae sedis</taxon>
        <taxon>Patellariales</taxon>
        <taxon>Patellariaceae</taxon>
        <taxon>Patellaria</taxon>
    </lineage>
</organism>
<dbReference type="OrthoDB" id="1915375at2759"/>
<sequence length="212" mass="23638">MSIAQSSLDDLYPQSCPFCSIAQAFPFQSIPSSSNPLLSHPELPKEVLLSCIPDEGSIEPEKIDPACWIILNSENVLAFLDILPMTKGHLLVATRAHRQKLQDVGSQESMDIGFWLPLLSLAVMRTLGITDYNIVQNNGARAAQVVPHVHFHIIPRPETMPEVKNKSWTMFGRGTREDLDEEEAGVLAAKIRGELRKLLNNKFDDLEIKAKL</sequence>
<comment type="caution">
    <text evidence="5">The sequence shown here is derived from an EMBL/GenBank/DDBJ whole genome shotgun (WGS) entry which is preliminary data.</text>
</comment>
<dbReference type="GO" id="GO:0009117">
    <property type="term" value="P:nucleotide metabolic process"/>
    <property type="evidence" value="ECO:0007669"/>
    <property type="project" value="TreeGrafter"/>
</dbReference>
<reference evidence="5" key="1">
    <citation type="journal article" date="2020" name="Stud. Mycol.">
        <title>101 Dothideomycetes genomes: a test case for predicting lifestyles and emergence of pathogens.</title>
        <authorList>
            <person name="Haridas S."/>
            <person name="Albert R."/>
            <person name="Binder M."/>
            <person name="Bloem J."/>
            <person name="Labutti K."/>
            <person name="Salamov A."/>
            <person name="Andreopoulos B."/>
            <person name="Baker S."/>
            <person name="Barry K."/>
            <person name="Bills G."/>
            <person name="Bluhm B."/>
            <person name="Cannon C."/>
            <person name="Castanera R."/>
            <person name="Culley D."/>
            <person name="Daum C."/>
            <person name="Ezra D."/>
            <person name="Gonzalez J."/>
            <person name="Henrissat B."/>
            <person name="Kuo A."/>
            <person name="Liang C."/>
            <person name="Lipzen A."/>
            <person name="Lutzoni F."/>
            <person name="Magnuson J."/>
            <person name="Mondo S."/>
            <person name="Nolan M."/>
            <person name="Ohm R."/>
            <person name="Pangilinan J."/>
            <person name="Park H.-J."/>
            <person name="Ramirez L."/>
            <person name="Alfaro M."/>
            <person name="Sun H."/>
            <person name="Tritt A."/>
            <person name="Yoshinaga Y."/>
            <person name="Zwiers L.-H."/>
            <person name="Turgeon B."/>
            <person name="Goodwin S."/>
            <person name="Spatafora J."/>
            <person name="Crous P."/>
            <person name="Grigoriev I."/>
        </authorList>
    </citation>
    <scope>NUCLEOTIDE SEQUENCE</scope>
    <source>
        <strain evidence="5">CBS 101060</strain>
    </source>
</reference>
<accession>A0A9P4VQU7</accession>
<evidence type="ECO:0000313" key="6">
    <source>
        <dbReference type="Proteomes" id="UP000799429"/>
    </source>
</evidence>
<dbReference type="Proteomes" id="UP000799429">
    <property type="component" value="Unassembled WGS sequence"/>
</dbReference>
<dbReference type="PROSITE" id="PS00892">
    <property type="entry name" value="HIT_1"/>
    <property type="match status" value="1"/>
</dbReference>
<feature type="short sequence motif" description="Histidine triad motif" evidence="2 3">
    <location>
        <begin position="148"/>
        <end position="152"/>
    </location>
</feature>
<feature type="domain" description="HIT" evidence="4">
    <location>
        <begin position="56"/>
        <end position="168"/>
    </location>
</feature>
<dbReference type="InterPro" id="IPR019808">
    <property type="entry name" value="Histidine_triad_CS"/>
</dbReference>
<evidence type="ECO:0000259" key="4">
    <source>
        <dbReference type="PROSITE" id="PS51084"/>
    </source>
</evidence>
<name>A0A9P4VQU7_9PEZI</name>
<dbReference type="InterPro" id="IPR001310">
    <property type="entry name" value="Histidine_triad_HIT"/>
</dbReference>
<dbReference type="InterPro" id="IPR011146">
    <property type="entry name" value="HIT-like"/>
</dbReference>
<dbReference type="PRINTS" id="PR00332">
    <property type="entry name" value="HISTRIAD"/>
</dbReference>
<dbReference type="Pfam" id="PF01230">
    <property type="entry name" value="HIT"/>
    <property type="match status" value="1"/>
</dbReference>
<evidence type="ECO:0000256" key="1">
    <source>
        <dbReference type="PIRSR" id="PIRSR601310-1"/>
    </source>
</evidence>
<dbReference type="PANTHER" id="PTHR46648">
    <property type="entry name" value="HIT FAMILY PROTEIN 1"/>
    <property type="match status" value="1"/>
</dbReference>
<dbReference type="SUPFAM" id="SSF54197">
    <property type="entry name" value="HIT-like"/>
    <property type="match status" value="1"/>
</dbReference>
<gene>
    <name evidence="5" type="ORF">M501DRAFT_928265</name>
</gene>
<dbReference type="InterPro" id="IPR036265">
    <property type="entry name" value="HIT-like_sf"/>
</dbReference>
<dbReference type="AlphaFoldDB" id="A0A9P4VQU7"/>
<dbReference type="Gene3D" id="3.30.428.10">
    <property type="entry name" value="HIT-like"/>
    <property type="match status" value="1"/>
</dbReference>
<evidence type="ECO:0000313" key="5">
    <source>
        <dbReference type="EMBL" id="KAF2842291.1"/>
    </source>
</evidence>
<dbReference type="PANTHER" id="PTHR46648:SF2">
    <property type="entry name" value="HIT DOMAIN-CONTAINING PROTEIN"/>
    <property type="match status" value="1"/>
</dbReference>
<dbReference type="EMBL" id="MU006090">
    <property type="protein sequence ID" value="KAF2842291.1"/>
    <property type="molecule type" value="Genomic_DNA"/>
</dbReference>
<keyword evidence="6" id="KW-1185">Reference proteome</keyword>